<reference evidence="3" key="1">
    <citation type="submission" date="2017-03" db="EMBL/GenBank/DDBJ databases">
        <title>Genomes of endolithic fungi from Antarctica.</title>
        <authorList>
            <person name="Coleine C."/>
            <person name="Masonjones S."/>
            <person name="Stajich J.E."/>
        </authorList>
    </citation>
    <scope>NUCLEOTIDE SEQUENCE [LARGE SCALE GENOMIC DNA]</scope>
    <source>
        <strain evidence="3">CCFEE 5527</strain>
    </source>
</reference>
<feature type="region of interest" description="Disordered" evidence="1">
    <location>
        <begin position="1"/>
        <end position="25"/>
    </location>
</feature>
<dbReference type="Proteomes" id="UP000192596">
    <property type="component" value="Unassembled WGS sequence"/>
</dbReference>
<protein>
    <submittedName>
        <fullName evidence="2">Uncharacterized protein</fullName>
    </submittedName>
</protein>
<proteinExistence type="predicted"/>
<sequence length="294" mass="34264">MSKRLHTQDTTGSTRRRLNDSTDKRAPELSALDARATIYFQKLREWMEADRYAAFVKAFRTTLPAEIRNVIQFYVLPRFPRPEAPTAIDLSKPYHPPPSLQVSRATRHAAAEAYYASNIFSVPDAKTAFTFLSSLDPEHRALIRHFRFAPRNSRESLPERAHTFVRLWHRLWFHNVQLEPNVLKMWIPRYWLPQSPSEVPGIWTATHDVISMAWFSPTMREARRGILQRRLFQAELDRIWHHWTRGMWLEGWQIEEGEDGGVGATGGWAEFDADWEQRFEDEEGEVESMGGCVG</sequence>
<dbReference type="AlphaFoldDB" id="A0A1V8SMB1"/>
<evidence type="ECO:0000256" key="1">
    <source>
        <dbReference type="SAM" id="MobiDB-lite"/>
    </source>
</evidence>
<dbReference type="EMBL" id="NAJO01000036">
    <property type="protein sequence ID" value="OQO00259.1"/>
    <property type="molecule type" value="Genomic_DNA"/>
</dbReference>
<accession>A0A1V8SMB1</accession>
<keyword evidence="3" id="KW-1185">Reference proteome</keyword>
<evidence type="ECO:0000313" key="2">
    <source>
        <dbReference type="EMBL" id="OQO00259.1"/>
    </source>
</evidence>
<name>A0A1V8SMB1_9PEZI</name>
<comment type="caution">
    <text evidence="2">The sequence shown here is derived from an EMBL/GenBank/DDBJ whole genome shotgun (WGS) entry which is preliminary data.</text>
</comment>
<organism evidence="2 3">
    <name type="scientific">Cryoendolithus antarcticus</name>
    <dbReference type="NCBI Taxonomy" id="1507870"/>
    <lineage>
        <taxon>Eukaryota</taxon>
        <taxon>Fungi</taxon>
        <taxon>Dikarya</taxon>
        <taxon>Ascomycota</taxon>
        <taxon>Pezizomycotina</taxon>
        <taxon>Dothideomycetes</taxon>
        <taxon>Dothideomycetidae</taxon>
        <taxon>Cladosporiales</taxon>
        <taxon>Cladosporiaceae</taxon>
        <taxon>Cryoendolithus</taxon>
    </lineage>
</organism>
<evidence type="ECO:0000313" key="3">
    <source>
        <dbReference type="Proteomes" id="UP000192596"/>
    </source>
</evidence>
<gene>
    <name evidence="2" type="ORF">B0A48_14046</name>
</gene>
<dbReference type="InParanoid" id="A0A1V8SMB1"/>